<dbReference type="Gene3D" id="1.10.238.10">
    <property type="entry name" value="EF-hand"/>
    <property type="match status" value="1"/>
</dbReference>
<reference evidence="2" key="1">
    <citation type="submission" date="2020-11" db="EMBL/GenBank/DDBJ databases">
        <title>Gallus gallus (Chicken) genome, bGalGal1, GRCg7b, maternal haplotype autosomes + Z &amp; W.</title>
        <authorList>
            <person name="Warren W."/>
            <person name="Formenti G."/>
            <person name="Fedrigo O."/>
            <person name="Haase B."/>
            <person name="Mountcastle J."/>
            <person name="Balacco J."/>
            <person name="Tracey A."/>
            <person name="Schneider V."/>
            <person name="Okimoto R."/>
            <person name="Cheng H."/>
            <person name="Hawken R."/>
            <person name="Howe K."/>
            <person name="Jarvis E.D."/>
        </authorList>
    </citation>
    <scope>NUCLEOTIDE SEQUENCE [LARGE SCALE GENOMIC DNA]</scope>
    <source>
        <strain evidence="2">Broiler</strain>
    </source>
</reference>
<dbReference type="Ensembl" id="ENSGALT00010010158.1">
    <property type="protein sequence ID" value="ENSGALP00010005938.1"/>
    <property type="gene ID" value="ENSGALG00010004351.1"/>
</dbReference>
<dbReference type="InterPro" id="IPR000261">
    <property type="entry name" value="EH_dom"/>
</dbReference>
<organism evidence="2 3">
    <name type="scientific">Gallus gallus</name>
    <name type="common">Chicken</name>
    <dbReference type="NCBI Taxonomy" id="9031"/>
    <lineage>
        <taxon>Eukaryota</taxon>
        <taxon>Metazoa</taxon>
        <taxon>Chordata</taxon>
        <taxon>Craniata</taxon>
        <taxon>Vertebrata</taxon>
        <taxon>Euteleostomi</taxon>
        <taxon>Archelosauria</taxon>
        <taxon>Archosauria</taxon>
        <taxon>Dinosauria</taxon>
        <taxon>Saurischia</taxon>
        <taxon>Theropoda</taxon>
        <taxon>Coelurosauria</taxon>
        <taxon>Aves</taxon>
        <taxon>Neognathae</taxon>
        <taxon>Galloanserae</taxon>
        <taxon>Galliformes</taxon>
        <taxon>Phasianidae</taxon>
        <taxon>Phasianinae</taxon>
        <taxon>Gallus</taxon>
    </lineage>
</organism>
<dbReference type="Proteomes" id="UP000000539">
    <property type="component" value="Chromosome 5"/>
</dbReference>
<dbReference type="AlphaFoldDB" id="A0A8V0XGV5"/>
<evidence type="ECO:0000313" key="2">
    <source>
        <dbReference type="Ensembl" id="ENSGALP00010005938.1"/>
    </source>
</evidence>
<dbReference type="PANTHER" id="PTHR11216:SF69">
    <property type="entry name" value="EPIDERMAL GROWTH FACTOR RECEPTOR SUBSTRATE 15-LIKE 1"/>
    <property type="match status" value="1"/>
</dbReference>
<evidence type="ECO:0000313" key="3">
    <source>
        <dbReference type="Proteomes" id="UP000000539"/>
    </source>
</evidence>
<dbReference type="PROSITE" id="PS50031">
    <property type="entry name" value="EH"/>
    <property type="match status" value="1"/>
</dbReference>
<dbReference type="PANTHER" id="PTHR11216">
    <property type="entry name" value="EH DOMAIN"/>
    <property type="match status" value="1"/>
</dbReference>
<keyword evidence="3" id="KW-1185">Reference proteome</keyword>
<proteinExistence type="predicted"/>
<name>A0A8V0XGV5_CHICK</name>
<protein>
    <recommendedName>
        <fullName evidence="1">EH domain-containing protein</fullName>
    </recommendedName>
</protein>
<feature type="domain" description="EH" evidence="1">
    <location>
        <begin position="57"/>
        <end position="102"/>
    </location>
</feature>
<reference evidence="2" key="2">
    <citation type="submission" date="2025-08" db="UniProtKB">
        <authorList>
            <consortium name="Ensembl"/>
        </authorList>
    </citation>
    <scope>IDENTIFICATION</scope>
    <source>
        <strain evidence="2">broiler</strain>
    </source>
</reference>
<evidence type="ECO:0000259" key="1">
    <source>
        <dbReference type="PROSITE" id="PS50031"/>
    </source>
</evidence>
<accession>A0A8V0XGV5</accession>
<reference evidence="2" key="3">
    <citation type="submission" date="2025-09" db="UniProtKB">
        <authorList>
            <consortium name="Ensembl"/>
        </authorList>
    </citation>
    <scope>IDENTIFICATION</scope>
    <source>
        <strain evidence="2">broiler</strain>
    </source>
</reference>
<dbReference type="GeneTree" id="ENSGT00940000155438"/>
<sequence length="150" mass="17035">MHFKHTSRDGDSTTSLGSLFQCLTTLSVKKFFLIFKLNLPWCNLRPFPLVPQQFTAGISLYKVYYKQVYPTYTGRAGASEAALFFKKSGLSDIILGKIWYLADPEGKGCEETALNPNPATIKPNFTDKTVYSIINLFLIERKIDNNTFIY</sequence>